<dbReference type="InterPro" id="IPR022519">
    <property type="entry name" value="Gloeo/Verruco_rpt"/>
</dbReference>
<proteinExistence type="predicted"/>
<dbReference type="STRING" id="713588.SAMN05421789_10271"/>
<gene>
    <name evidence="3" type="ORF">SAMN05421789_10271</name>
</gene>
<sequence length="472" mass="51738">MQKQELISNRRIMRGLLFTLMFCSICFVSAQTKVLYGMANFGGAKNSGVIFIYNPTTKIFTKKFDFDYDTTGGYPFGSLMRSSIGKLYGMLYGGANSVNGSLFGYDPTNNVYENKYNFDAVNGSNPYGSLIQTTDALMYGMTNFGGTSNKGVLFSYNEITGTYSKKYNFTDSQPSRSSDRLVQASNGLLFGTSDRSLFAYDPATEIFTTKVNFEPNPDNIISMGYDPSSSLVLAADGLLYGTNFHGGLFGGGVIFSYNPVTDTFAKKIDFKAENGENPYGSLMQASNGLFYGMTRFGGADGNGVLYSYDPVSNIYLKKADLNLQNGYNSYGNLMQAADGLLYGMTSSGGANNLGVLFSFNISTGIYTKEFEFDGVNGSYPFGNLIEVTMQNLSVDNSNEESRIKFYPNPVRDLLYFSENLSNINIADASGKKVKQFTGTRKSADVSKLEKGVYFIVGTEKWGKKASSKFVKE</sequence>
<dbReference type="InterPro" id="IPR011047">
    <property type="entry name" value="Quinoprotein_ADH-like_sf"/>
</dbReference>
<evidence type="ECO:0000256" key="1">
    <source>
        <dbReference type="ARBA" id="ARBA00022729"/>
    </source>
</evidence>
<evidence type="ECO:0000259" key="2">
    <source>
        <dbReference type="Pfam" id="PF18962"/>
    </source>
</evidence>
<evidence type="ECO:0000313" key="3">
    <source>
        <dbReference type="EMBL" id="SIS48791.1"/>
    </source>
</evidence>
<reference evidence="4" key="1">
    <citation type="submission" date="2017-01" db="EMBL/GenBank/DDBJ databases">
        <authorList>
            <person name="Varghese N."/>
            <person name="Submissions S."/>
        </authorList>
    </citation>
    <scope>NUCLEOTIDE SEQUENCE [LARGE SCALE GENOMIC DNA]</scope>
    <source>
        <strain evidence="4">DSM 23145</strain>
    </source>
</reference>
<accession>A0A1N7JHQ6</accession>
<feature type="domain" description="Secretion system C-terminal sorting" evidence="2">
    <location>
        <begin position="406"/>
        <end position="469"/>
    </location>
</feature>
<dbReference type="Pfam" id="PF18962">
    <property type="entry name" value="Por_Secre_tail"/>
    <property type="match status" value="1"/>
</dbReference>
<organism evidence="3 4">
    <name type="scientific">Kaistella chaponensis</name>
    <dbReference type="NCBI Taxonomy" id="713588"/>
    <lineage>
        <taxon>Bacteria</taxon>
        <taxon>Pseudomonadati</taxon>
        <taxon>Bacteroidota</taxon>
        <taxon>Flavobacteriia</taxon>
        <taxon>Flavobacteriales</taxon>
        <taxon>Weeksellaceae</taxon>
        <taxon>Chryseobacterium group</taxon>
        <taxon>Kaistella</taxon>
    </lineage>
</organism>
<keyword evidence="1" id="KW-0732">Signal</keyword>
<dbReference type="EMBL" id="FTOI01000002">
    <property type="protein sequence ID" value="SIS48791.1"/>
    <property type="molecule type" value="Genomic_DNA"/>
</dbReference>
<dbReference type="NCBIfam" id="TIGR04183">
    <property type="entry name" value="Por_Secre_tail"/>
    <property type="match status" value="1"/>
</dbReference>
<protein>
    <submittedName>
        <fullName evidence="3">Por secretion system C-terminal sorting domain-containing protein</fullName>
    </submittedName>
</protein>
<evidence type="ECO:0000313" key="4">
    <source>
        <dbReference type="Proteomes" id="UP000185839"/>
    </source>
</evidence>
<dbReference type="SUPFAM" id="SSF50998">
    <property type="entry name" value="Quinoprotein alcohol dehydrogenase-like"/>
    <property type="match status" value="1"/>
</dbReference>
<dbReference type="Gene3D" id="2.115.10.10">
    <property type="entry name" value="Tachylectin 2"/>
    <property type="match status" value="1"/>
</dbReference>
<dbReference type="AlphaFoldDB" id="A0A1N7JHQ6"/>
<name>A0A1N7JHQ6_9FLAO</name>
<keyword evidence="4" id="KW-1185">Reference proteome</keyword>
<dbReference type="NCBIfam" id="TIGR03803">
    <property type="entry name" value="Gloeo_Verruco"/>
    <property type="match status" value="6"/>
</dbReference>
<dbReference type="Proteomes" id="UP000185839">
    <property type="component" value="Unassembled WGS sequence"/>
</dbReference>
<dbReference type="InterPro" id="IPR026444">
    <property type="entry name" value="Secre_tail"/>
</dbReference>